<dbReference type="InterPro" id="IPR001078">
    <property type="entry name" value="2-oxoacid_DH_actylTfrase"/>
</dbReference>
<dbReference type="EC" id="2.3.1.-" evidence="6"/>
<reference evidence="11" key="1">
    <citation type="submission" date="2011-04" db="EMBL/GenBank/DDBJ databases">
        <title>Complete sequence of Cellvibrio gilvus ATCC 13127.</title>
        <authorList>
            <person name="Lucas S."/>
            <person name="Han J."/>
            <person name="Lapidus A."/>
            <person name="Cheng J.-F."/>
            <person name="Goodwin L."/>
            <person name="Pitluck S."/>
            <person name="Peters L."/>
            <person name="Munk A."/>
            <person name="Detter J.C."/>
            <person name="Han C."/>
            <person name="Tapia R."/>
            <person name="Land M."/>
            <person name="Hauser L."/>
            <person name="Kyrpides N."/>
            <person name="Ivanova N."/>
            <person name="Ovchinnikova G."/>
            <person name="Pagani I."/>
            <person name="Mead D."/>
            <person name="Brumm P."/>
            <person name="Woyke T."/>
        </authorList>
    </citation>
    <scope>NUCLEOTIDE SEQUENCE [LARGE SCALE GENOMIC DNA]</scope>
    <source>
        <strain evidence="11">ATCC 13127 / NRRL B-14078</strain>
    </source>
</reference>
<dbReference type="InterPro" id="IPR000089">
    <property type="entry name" value="Biotin_lipoyl"/>
</dbReference>
<dbReference type="Gene3D" id="2.40.50.100">
    <property type="match status" value="2"/>
</dbReference>
<dbReference type="SUPFAM" id="SSF52777">
    <property type="entry name" value="CoA-dependent acyltransferases"/>
    <property type="match status" value="1"/>
</dbReference>
<evidence type="ECO:0000313" key="11">
    <source>
        <dbReference type="Proteomes" id="UP000000485"/>
    </source>
</evidence>
<dbReference type="STRING" id="593907.Celgi_1397"/>
<feature type="compositionally biased region" description="Pro residues" evidence="7">
    <location>
        <begin position="253"/>
        <end position="273"/>
    </location>
</feature>
<feature type="compositionally biased region" description="Low complexity" evidence="7">
    <location>
        <begin position="119"/>
        <end position="143"/>
    </location>
</feature>
<dbReference type="PANTHER" id="PTHR43178">
    <property type="entry name" value="DIHYDROLIPOAMIDE ACETYLTRANSFERASE COMPONENT OF PYRUVATE DEHYDROGENASE COMPLEX"/>
    <property type="match status" value="1"/>
</dbReference>
<keyword evidence="5 6" id="KW-0012">Acyltransferase</keyword>
<evidence type="ECO:0000259" key="8">
    <source>
        <dbReference type="PROSITE" id="PS50968"/>
    </source>
</evidence>
<accession>F8A3L3</accession>
<evidence type="ECO:0000256" key="1">
    <source>
        <dbReference type="ARBA" id="ARBA00001938"/>
    </source>
</evidence>
<dbReference type="InterPro" id="IPR004167">
    <property type="entry name" value="PSBD"/>
</dbReference>
<evidence type="ECO:0000256" key="4">
    <source>
        <dbReference type="ARBA" id="ARBA00022823"/>
    </source>
</evidence>
<comment type="similarity">
    <text evidence="2 6">Belongs to the 2-oxoacid dehydrogenase family.</text>
</comment>
<dbReference type="KEGG" id="cga:Celgi_1397"/>
<feature type="compositionally biased region" description="Low complexity" evidence="7">
    <location>
        <begin position="84"/>
        <end position="112"/>
    </location>
</feature>
<dbReference type="PROSITE" id="PS00189">
    <property type="entry name" value="LIPOYL"/>
    <property type="match status" value="2"/>
</dbReference>
<evidence type="ECO:0000256" key="3">
    <source>
        <dbReference type="ARBA" id="ARBA00022679"/>
    </source>
</evidence>
<dbReference type="InterPro" id="IPR003016">
    <property type="entry name" value="2-oxoA_DH_lipoyl-BS"/>
</dbReference>
<feature type="domain" description="Peripheral subunit-binding (PSBD)" evidence="9">
    <location>
        <begin position="293"/>
        <end position="330"/>
    </location>
</feature>
<organism evidence="10 11">
    <name type="scientific">Cellulomonas gilvus (strain ATCC 13127 / NRRL B-14078)</name>
    <name type="common">Cellvibrio gilvus</name>
    <dbReference type="NCBI Taxonomy" id="593907"/>
    <lineage>
        <taxon>Bacteria</taxon>
        <taxon>Bacillati</taxon>
        <taxon>Actinomycetota</taxon>
        <taxon>Actinomycetes</taxon>
        <taxon>Micrococcales</taxon>
        <taxon>Cellulomonadaceae</taxon>
        <taxon>Cellulomonas</taxon>
    </lineage>
</organism>
<keyword evidence="11" id="KW-1185">Reference proteome</keyword>
<dbReference type="InterPro" id="IPR036625">
    <property type="entry name" value="E3-bd_dom_sf"/>
</dbReference>
<dbReference type="Gene3D" id="3.30.559.10">
    <property type="entry name" value="Chloramphenicol acetyltransferase-like domain"/>
    <property type="match status" value="1"/>
</dbReference>
<dbReference type="Gene3D" id="4.10.320.10">
    <property type="entry name" value="E3-binding domain"/>
    <property type="match status" value="1"/>
</dbReference>
<dbReference type="HOGENOM" id="CLU_016733_10_1_11"/>
<dbReference type="PANTHER" id="PTHR43178:SF5">
    <property type="entry name" value="LIPOAMIDE ACYLTRANSFERASE COMPONENT OF BRANCHED-CHAIN ALPHA-KETO ACID DEHYDROGENASE COMPLEX, MITOCHONDRIAL"/>
    <property type="match status" value="1"/>
</dbReference>
<protein>
    <recommendedName>
        <fullName evidence="6">Dihydrolipoamide acetyltransferase component of pyruvate dehydrogenase complex</fullName>
        <ecNumber evidence="6">2.3.1.-</ecNumber>
    </recommendedName>
</protein>
<dbReference type="InterPro" id="IPR011053">
    <property type="entry name" value="Single_hybrid_motif"/>
</dbReference>
<dbReference type="GO" id="GO:0005737">
    <property type="term" value="C:cytoplasm"/>
    <property type="evidence" value="ECO:0007669"/>
    <property type="project" value="TreeGrafter"/>
</dbReference>
<feature type="region of interest" description="Disordered" evidence="7">
    <location>
        <begin position="227"/>
        <end position="275"/>
    </location>
</feature>
<proteinExistence type="inferred from homology"/>
<dbReference type="PROSITE" id="PS50968">
    <property type="entry name" value="BIOTINYL_LIPOYL"/>
    <property type="match status" value="2"/>
</dbReference>
<dbReference type="AlphaFoldDB" id="F8A3L3"/>
<dbReference type="InterPro" id="IPR014276">
    <property type="entry name" value="2-oxoglutarate_DH_E2"/>
</dbReference>
<keyword evidence="3 6" id="KW-0808">Transferase</keyword>
<gene>
    <name evidence="10" type="ordered locus">Celgi_1397</name>
</gene>
<dbReference type="RefSeq" id="WP_013883435.1">
    <property type="nucleotide sequence ID" value="NC_015671.1"/>
</dbReference>
<dbReference type="EMBL" id="CP002665">
    <property type="protein sequence ID" value="AEI11916.1"/>
    <property type="molecule type" value="Genomic_DNA"/>
</dbReference>
<dbReference type="CDD" id="cd06849">
    <property type="entry name" value="lipoyl_domain"/>
    <property type="match status" value="2"/>
</dbReference>
<evidence type="ECO:0000256" key="5">
    <source>
        <dbReference type="ARBA" id="ARBA00023315"/>
    </source>
</evidence>
<comment type="cofactor">
    <cofactor evidence="1 6">
        <name>(R)-lipoate</name>
        <dbReference type="ChEBI" id="CHEBI:83088"/>
    </cofactor>
</comment>
<dbReference type="Pfam" id="PF02817">
    <property type="entry name" value="E3_binding"/>
    <property type="match status" value="1"/>
</dbReference>
<evidence type="ECO:0000256" key="2">
    <source>
        <dbReference type="ARBA" id="ARBA00007317"/>
    </source>
</evidence>
<feature type="compositionally biased region" description="Low complexity" evidence="7">
    <location>
        <begin position="227"/>
        <end position="236"/>
    </location>
</feature>
<dbReference type="SUPFAM" id="SSF47005">
    <property type="entry name" value="Peripheral subunit-binding domain of 2-oxo acid dehydrogenase complex"/>
    <property type="match status" value="1"/>
</dbReference>
<dbReference type="OrthoDB" id="9805770at2"/>
<dbReference type="NCBIfam" id="TIGR02927">
    <property type="entry name" value="SucB_Actino"/>
    <property type="match status" value="1"/>
</dbReference>
<evidence type="ECO:0000256" key="7">
    <source>
        <dbReference type="SAM" id="MobiDB-lite"/>
    </source>
</evidence>
<evidence type="ECO:0000256" key="6">
    <source>
        <dbReference type="RuleBase" id="RU003423"/>
    </source>
</evidence>
<dbReference type="SUPFAM" id="SSF51230">
    <property type="entry name" value="Single hybrid motif"/>
    <property type="match status" value="2"/>
</dbReference>
<dbReference type="Pfam" id="PF00198">
    <property type="entry name" value="2-oxoacid_dh"/>
    <property type="match status" value="1"/>
</dbReference>
<dbReference type="GO" id="GO:0016407">
    <property type="term" value="F:acetyltransferase activity"/>
    <property type="evidence" value="ECO:0007669"/>
    <property type="project" value="TreeGrafter"/>
</dbReference>
<dbReference type="InterPro" id="IPR050743">
    <property type="entry name" value="2-oxoacid_DH_E2_comp"/>
</dbReference>
<dbReference type="PROSITE" id="PS51826">
    <property type="entry name" value="PSBD"/>
    <property type="match status" value="1"/>
</dbReference>
<dbReference type="Pfam" id="PF00364">
    <property type="entry name" value="Biotin_lipoyl"/>
    <property type="match status" value="2"/>
</dbReference>
<feature type="domain" description="Lipoyl-binding" evidence="8">
    <location>
        <begin position="142"/>
        <end position="217"/>
    </location>
</feature>
<sequence>MSQNVQLPALGESVTEGTVTRWLKNVGDRVEVDEPLLEISTDKVDTEIPSPFAGVLEQVLVQEDETVEVGATLAVIGSGEGAGQPDASPEQAPEQAPAEQPAAEAAPQQQSPEQHEEAAPAPAEAAPAAADSGSSAAPAGDGQEVTLPALGESVTEGTVTRWLKAEGDSVEVDEPLLEISTDKVDTEIPSPVAGTLQKIVVQEDETVQVGAVLALIGSGSAPAQAAPAAAPAAEAPAPAPAPAPAEQSAPAAPAQPAPVPAAPAQPAPVPAAPAPAAAPAAAPQAAPAAAGGYLTPLVRKLAAEKGVDVASLTGTGVGGRIRKEDVLEAAAKAEAEAAAKAAAPAPAAAAPAAKAPAPAAVSPLRGTTEKASRLRQIIAERMVEALHTQAQLTTVVEVDVTRIAKLRTAAKEDFKAREGVNLTFLPFFVLAAIEGLKAFPKINGVLEGNTITYHGQENVGIAVDTDRGLVVPVIRDAGDLNLGGIARKIADLAGRTRTNKIGPDELSGATFTVTNTGSGGAIIDTPIVPGGTSAILGTGAIVKRPAVVKGPDGEDVIAIRSLCYLCLSYDHRLVDGADASRYLSALKARLEDGAFEAELGL</sequence>
<dbReference type="InterPro" id="IPR023213">
    <property type="entry name" value="CAT-like_dom_sf"/>
</dbReference>
<dbReference type="GO" id="GO:0031405">
    <property type="term" value="F:lipoic acid binding"/>
    <property type="evidence" value="ECO:0007669"/>
    <property type="project" value="TreeGrafter"/>
</dbReference>
<dbReference type="Proteomes" id="UP000000485">
    <property type="component" value="Chromosome"/>
</dbReference>
<dbReference type="eggNOG" id="COG0508">
    <property type="taxonomic scope" value="Bacteria"/>
</dbReference>
<name>F8A3L3_CELGA</name>
<feature type="region of interest" description="Disordered" evidence="7">
    <location>
        <begin position="77"/>
        <end position="153"/>
    </location>
</feature>
<keyword evidence="4 6" id="KW-0450">Lipoyl</keyword>
<feature type="domain" description="Lipoyl-binding" evidence="8">
    <location>
        <begin position="2"/>
        <end position="77"/>
    </location>
</feature>
<evidence type="ECO:0000313" key="10">
    <source>
        <dbReference type="EMBL" id="AEI11916.1"/>
    </source>
</evidence>
<evidence type="ECO:0000259" key="9">
    <source>
        <dbReference type="PROSITE" id="PS51826"/>
    </source>
</evidence>